<name>A0A6P8I1P4_ACTTE</name>
<dbReference type="Pfam" id="PF00226">
    <property type="entry name" value="DnaJ"/>
    <property type="match status" value="1"/>
</dbReference>
<keyword evidence="7" id="KW-1185">Reference proteome</keyword>
<evidence type="ECO:0000256" key="3">
    <source>
        <dbReference type="ARBA" id="ARBA00023186"/>
    </source>
</evidence>
<dbReference type="InterPro" id="IPR001623">
    <property type="entry name" value="DnaJ_domain"/>
</dbReference>
<dbReference type="InterPro" id="IPR019734">
    <property type="entry name" value="TPR_rpt"/>
</dbReference>
<dbReference type="PANTHER" id="PTHR45188:SF2">
    <property type="entry name" value="DNAJ HOMOLOG SUBFAMILY C MEMBER 7"/>
    <property type="match status" value="1"/>
</dbReference>
<feature type="repeat" description="TPR" evidence="4">
    <location>
        <begin position="45"/>
        <end position="78"/>
    </location>
</feature>
<dbReference type="SUPFAM" id="SSF46565">
    <property type="entry name" value="Chaperone J-domain"/>
    <property type="match status" value="1"/>
</dbReference>
<dbReference type="InParanoid" id="A0A6P8I1P4"/>
<dbReference type="CDD" id="cd06257">
    <property type="entry name" value="DnaJ"/>
    <property type="match status" value="1"/>
</dbReference>
<proteinExistence type="predicted"/>
<feature type="domain" description="J" evidence="6">
    <location>
        <begin position="399"/>
        <end position="469"/>
    </location>
</feature>
<reference evidence="8" key="1">
    <citation type="submission" date="2025-08" db="UniProtKB">
        <authorList>
            <consortium name="RefSeq"/>
        </authorList>
    </citation>
    <scope>IDENTIFICATION</scope>
    <source>
        <tissue evidence="8">Tentacle</tissue>
    </source>
</reference>
<dbReference type="Pfam" id="PF13174">
    <property type="entry name" value="TPR_6"/>
    <property type="match status" value="1"/>
</dbReference>
<dbReference type="PANTHER" id="PTHR45188">
    <property type="entry name" value="DNAJ PROTEIN P58IPK HOMOLOG"/>
    <property type="match status" value="1"/>
</dbReference>
<dbReference type="PROSITE" id="PS00636">
    <property type="entry name" value="DNAJ_1"/>
    <property type="match status" value="1"/>
</dbReference>
<dbReference type="PROSITE" id="PS50076">
    <property type="entry name" value="DNAJ_2"/>
    <property type="match status" value="1"/>
</dbReference>
<dbReference type="SMART" id="SM00028">
    <property type="entry name" value="TPR"/>
    <property type="match status" value="7"/>
</dbReference>
<evidence type="ECO:0000259" key="6">
    <source>
        <dbReference type="PROSITE" id="PS50076"/>
    </source>
</evidence>
<feature type="compositionally biased region" description="Polar residues" evidence="5">
    <location>
        <begin position="10"/>
        <end position="23"/>
    </location>
</feature>
<keyword evidence="3" id="KW-0143">Chaperone</keyword>
<feature type="repeat" description="TPR" evidence="4">
    <location>
        <begin position="227"/>
        <end position="260"/>
    </location>
</feature>
<dbReference type="PROSITE" id="PS50005">
    <property type="entry name" value="TPR"/>
    <property type="match status" value="4"/>
</dbReference>
<dbReference type="RefSeq" id="XP_031561441.1">
    <property type="nucleotide sequence ID" value="XM_031705581.1"/>
</dbReference>
<dbReference type="SUPFAM" id="SSF48452">
    <property type="entry name" value="TPR-like"/>
    <property type="match status" value="3"/>
</dbReference>
<organism evidence="7 8">
    <name type="scientific">Actinia tenebrosa</name>
    <name type="common">Australian red waratah sea anemone</name>
    <dbReference type="NCBI Taxonomy" id="6105"/>
    <lineage>
        <taxon>Eukaryota</taxon>
        <taxon>Metazoa</taxon>
        <taxon>Cnidaria</taxon>
        <taxon>Anthozoa</taxon>
        <taxon>Hexacorallia</taxon>
        <taxon>Actiniaria</taxon>
        <taxon>Actiniidae</taxon>
        <taxon>Actinia</taxon>
    </lineage>
</organism>
<dbReference type="GeneID" id="116297366"/>
<keyword evidence="2 4" id="KW-0802">TPR repeat</keyword>
<dbReference type="Proteomes" id="UP000515163">
    <property type="component" value="Unplaced"/>
</dbReference>
<accession>A0A6P8I1P4</accession>
<dbReference type="FunCoup" id="A0A6P8I1P4">
    <property type="interactions" value="2832"/>
</dbReference>
<feature type="repeat" description="TPR" evidence="4">
    <location>
        <begin position="273"/>
        <end position="306"/>
    </location>
</feature>
<dbReference type="KEGG" id="aten:116297366"/>
<evidence type="ECO:0000256" key="4">
    <source>
        <dbReference type="PROSITE-ProRule" id="PRU00339"/>
    </source>
</evidence>
<dbReference type="FunFam" id="1.25.40.10:FF:000097">
    <property type="entry name" value="DnaJ homolog subfamily C member 7 homolog"/>
    <property type="match status" value="1"/>
</dbReference>
<evidence type="ECO:0000256" key="1">
    <source>
        <dbReference type="ARBA" id="ARBA00022737"/>
    </source>
</evidence>
<evidence type="ECO:0000256" key="5">
    <source>
        <dbReference type="SAM" id="MobiDB-lite"/>
    </source>
</evidence>
<dbReference type="AlphaFoldDB" id="A0A6P8I1P4"/>
<feature type="repeat" description="TPR" evidence="4">
    <location>
        <begin position="311"/>
        <end position="344"/>
    </location>
</feature>
<dbReference type="PRINTS" id="PR00625">
    <property type="entry name" value="JDOMAIN"/>
</dbReference>
<dbReference type="InterPro" id="IPR018253">
    <property type="entry name" value="DnaJ_domain_CS"/>
</dbReference>
<dbReference type="Pfam" id="PF13432">
    <property type="entry name" value="TPR_16"/>
    <property type="match status" value="1"/>
</dbReference>
<keyword evidence="1" id="KW-0677">Repeat</keyword>
<dbReference type="OrthoDB" id="765884at2759"/>
<sequence length="532" mass="60390">METGMEVDSSMDQNESAVKNATQIGEPMDVDQKLPRKDKDPIALAEAKKAEGNKEYAKKNYDQAVRLYTEAIELAPDVATFYGNRSAAYMMLMKYDKALEDSLMAIKLDNSFVKGHYRVAKCYLALGLSRNAVMELQKVLALDKKNKDATNDLKTANLVMEYESSAYDAFEKKDYRKVVFCMRNALEKCPACTIYKVMKAEALALTGKYSDAEHEATDILRTDSANTDAIYVRGLCLYYQDNVEKAYQHFIQVMKRDPDHKKARILLKKAKSLQAKKKEGNDAFGSGQYQKAYDLYTEALEIDPLNKYTNAKIYYNRAVVGSKINKMEQAIEDCTKAVELDNSYTKAYLKRANCYMDCEKYEEAVRDYELLCRKDRNSREYRRLLEKAKLELKKSKRKDYYKILGISKTATDDEIKKAYKKEALKHHPDRHSGATDEDKKKEEHLFKEVNEAYSILSDPKKRSQYDSGQDLEDSFGMHEDFDPNSIFQAFFGGPGGFMFNFGGPGGGPSGFPGHGGGGYSRGGHSGFNFTYG</sequence>
<protein>
    <submittedName>
        <fullName evidence="8">DnaJ homolog subfamily C member 7-like</fullName>
    </submittedName>
</protein>
<evidence type="ECO:0000256" key="2">
    <source>
        <dbReference type="ARBA" id="ARBA00022803"/>
    </source>
</evidence>
<dbReference type="Pfam" id="PF13181">
    <property type="entry name" value="TPR_8"/>
    <property type="match status" value="2"/>
</dbReference>
<evidence type="ECO:0000313" key="7">
    <source>
        <dbReference type="Proteomes" id="UP000515163"/>
    </source>
</evidence>
<feature type="region of interest" description="Disordered" evidence="5">
    <location>
        <begin position="421"/>
        <end position="442"/>
    </location>
</feature>
<dbReference type="InterPro" id="IPR011990">
    <property type="entry name" value="TPR-like_helical_dom_sf"/>
</dbReference>
<dbReference type="InterPro" id="IPR036869">
    <property type="entry name" value="J_dom_sf"/>
</dbReference>
<feature type="region of interest" description="Disordered" evidence="5">
    <location>
        <begin position="1"/>
        <end position="37"/>
    </location>
</feature>
<dbReference type="SMART" id="SM00271">
    <property type="entry name" value="DnaJ"/>
    <property type="match status" value="1"/>
</dbReference>
<gene>
    <name evidence="8" type="primary">LOC116297366</name>
</gene>
<evidence type="ECO:0000313" key="8">
    <source>
        <dbReference type="RefSeq" id="XP_031561441.1"/>
    </source>
</evidence>
<dbReference type="Gene3D" id="1.25.40.10">
    <property type="entry name" value="Tetratricopeptide repeat domain"/>
    <property type="match status" value="1"/>
</dbReference>
<dbReference type="Gene3D" id="1.10.287.110">
    <property type="entry name" value="DnaJ domain"/>
    <property type="match status" value="1"/>
</dbReference>